<protein>
    <submittedName>
        <fullName evidence="4">Uncharacterized protein</fullName>
    </submittedName>
</protein>
<comment type="caution">
    <text evidence="4">The sequence shown here is derived from an EMBL/GenBank/DDBJ whole genome shotgun (WGS) entry which is preliminary data.</text>
</comment>
<evidence type="ECO:0000256" key="2">
    <source>
        <dbReference type="SAM" id="Phobius"/>
    </source>
</evidence>
<evidence type="ECO:0000256" key="1">
    <source>
        <dbReference type="SAM" id="MobiDB-lite"/>
    </source>
</evidence>
<dbReference type="STRING" id="170573.GCA_001076995_01129"/>
<keyword evidence="2" id="KW-0812">Transmembrane</keyword>
<keyword evidence="2" id="KW-1133">Transmembrane helix</keyword>
<name>A0A1Z3TYB3_9STAP</name>
<dbReference type="Proteomes" id="UP000235748">
    <property type="component" value="Unassembled WGS sequence"/>
</dbReference>
<evidence type="ECO:0000313" key="3">
    <source>
        <dbReference type="EMBL" id="MCY1594903.1"/>
    </source>
</evidence>
<keyword evidence="2" id="KW-0472">Membrane</keyword>
<dbReference type="EMBL" id="PNGG01000002">
    <property type="protein sequence ID" value="PMC19904.1"/>
    <property type="molecule type" value="Genomic_DNA"/>
</dbReference>
<feature type="region of interest" description="Disordered" evidence="1">
    <location>
        <begin position="43"/>
        <end position="88"/>
    </location>
</feature>
<feature type="transmembrane region" description="Helical" evidence="2">
    <location>
        <begin position="12"/>
        <end position="32"/>
    </location>
</feature>
<dbReference type="KEGG" id="spet:CEP67_01330"/>
<dbReference type="Proteomes" id="UP001081438">
    <property type="component" value="Unassembled WGS sequence"/>
</dbReference>
<dbReference type="AlphaFoldDB" id="A0A1Z3TYB3"/>
<reference evidence="3" key="2">
    <citation type="journal article" date="2022" name="Int. J. Mol. Sci.">
        <title>Phenotypic and genotypic virulence characterisation of Staphylococcus pettenkoferi strains isolated from human bloodstream and diabetic foot infections.</title>
        <authorList>
            <person name="Magnan C."/>
        </authorList>
    </citation>
    <scope>NUCLEOTIDE SEQUENCE</scope>
    <source>
        <strain evidence="3">NSP020P</strain>
    </source>
</reference>
<feature type="compositionally biased region" description="Polar residues" evidence="1">
    <location>
        <begin position="43"/>
        <end position="53"/>
    </location>
</feature>
<proteinExistence type="predicted"/>
<accession>A0A1Z3TYB3</accession>
<reference evidence="4 5" key="1">
    <citation type="submission" date="2017-09" db="EMBL/GenBank/DDBJ databases">
        <title>Bacterial strain isolated from the female urinary microbiota.</title>
        <authorList>
            <person name="Thomas-White K."/>
            <person name="Kumar N."/>
            <person name="Forster S."/>
            <person name="Putonti C."/>
            <person name="Lawley T."/>
            <person name="Wolfe A.J."/>
        </authorList>
    </citation>
    <scope>NUCLEOTIDE SEQUENCE [LARGE SCALE GENOMIC DNA]</scope>
    <source>
        <strain evidence="4 5">UMB0834</strain>
    </source>
</reference>
<evidence type="ECO:0000313" key="5">
    <source>
        <dbReference type="Proteomes" id="UP000235748"/>
    </source>
</evidence>
<evidence type="ECO:0000313" key="4">
    <source>
        <dbReference type="EMBL" id="PMC19904.1"/>
    </source>
</evidence>
<organism evidence="4 5">
    <name type="scientific">Staphylococcus pettenkoferi</name>
    <dbReference type="NCBI Taxonomy" id="170573"/>
    <lineage>
        <taxon>Bacteria</taxon>
        <taxon>Bacillati</taxon>
        <taxon>Bacillota</taxon>
        <taxon>Bacilli</taxon>
        <taxon>Bacillales</taxon>
        <taxon>Staphylococcaceae</taxon>
        <taxon>Staphylococcus</taxon>
    </lineage>
</organism>
<dbReference type="EMBL" id="JANSKX010000019">
    <property type="protein sequence ID" value="MCY1594903.1"/>
    <property type="molecule type" value="Genomic_DNA"/>
</dbReference>
<dbReference type="NCBIfam" id="NF041581">
    <property type="entry name" value="SosA"/>
    <property type="match status" value="1"/>
</dbReference>
<feature type="compositionally biased region" description="Basic and acidic residues" evidence="1">
    <location>
        <begin position="54"/>
        <end position="79"/>
    </location>
</feature>
<dbReference type="RefSeq" id="WP_040806597.1">
    <property type="nucleotide sequence ID" value="NZ_JAASJD010000001.1"/>
</dbReference>
<dbReference type="InterPro" id="IPR048170">
    <property type="entry name" value="SosA-like"/>
</dbReference>
<gene>
    <name evidence="4" type="ORF">CJ235_05935</name>
    <name evidence="3" type="ORF">NW112_06600</name>
</gene>
<sequence length="88" mass="9930">MTLINKFHLSPYIAVFIATVVLCTIFFISANVNGTTEQTYEMTDHSISSSTAQHEQEKRTEHLKAQDDLPSQYKEDENVSKPLIAKAN</sequence>